<proteinExistence type="predicted"/>
<protein>
    <recommendedName>
        <fullName evidence="3">Bacterial transcription activator effector binding domain-containing protein</fullName>
    </recommendedName>
</protein>
<reference evidence="1 2" key="1">
    <citation type="journal article" date="2014" name="Genome Announc.">
        <title>Draft Genome Sequences of Two Vibrionaceae Species, Vibrio ponticus C121 and Photobacterium aphoticum C119, Isolated as Coral Reef Microbiota.</title>
        <authorList>
            <person name="Al-saari N."/>
            <person name="Meirelles P.M."/>
            <person name="Mino S."/>
            <person name="Suda W."/>
            <person name="Oshima K."/>
            <person name="Hattori M."/>
            <person name="Ohkuma M."/>
            <person name="Thompson F.L."/>
            <person name="Gomez-Gil B."/>
            <person name="Sawabe T."/>
            <person name="Sawabe T."/>
        </authorList>
    </citation>
    <scope>NUCLEOTIDE SEQUENCE [LARGE SCALE GENOMIC DNA]</scope>
    <source>
        <strain evidence="1 2">JCM 19237</strain>
    </source>
</reference>
<name>A0A090R440_9GAMM</name>
<evidence type="ECO:0008006" key="3">
    <source>
        <dbReference type="Google" id="ProtNLM"/>
    </source>
</evidence>
<comment type="caution">
    <text evidence="1">The sequence shown here is derived from an EMBL/GenBank/DDBJ whole genome shotgun (WGS) entry which is preliminary data.</text>
</comment>
<evidence type="ECO:0000313" key="2">
    <source>
        <dbReference type="Proteomes" id="UP000029227"/>
    </source>
</evidence>
<dbReference type="STRING" id="754436.JCM19237_724"/>
<dbReference type="EMBL" id="BBMN01000036">
    <property type="protein sequence ID" value="GAL08884.1"/>
    <property type="molecule type" value="Genomic_DNA"/>
</dbReference>
<gene>
    <name evidence="1" type="ORF">JCM19237_724</name>
</gene>
<sequence length="136" mass="15654">MPLSKWAGTRRLATLWQDFAANLHALQQQELASRWIAFGDPCDDPNQQYQVAFSAHAQEDISTQSGLTVGGTYLRTTWQGNDIFALENAIEDFYWALQQDPQYYYSPRPEVIRNLTIEDDQIAFELLTPVKSRRGR</sequence>
<organism evidence="1 2">
    <name type="scientific">Photobacterium aphoticum</name>
    <dbReference type="NCBI Taxonomy" id="754436"/>
    <lineage>
        <taxon>Bacteria</taxon>
        <taxon>Pseudomonadati</taxon>
        <taxon>Pseudomonadota</taxon>
        <taxon>Gammaproteobacteria</taxon>
        <taxon>Vibrionales</taxon>
        <taxon>Vibrionaceae</taxon>
        <taxon>Photobacterium</taxon>
    </lineage>
</organism>
<dbReference type="AlphaFoldDB" id="A0A090R440"/>
<dbReference type="SUPFAM" id="SSF55136">
    <property type="entry name" value="Probable bacterial effector-binding domain"/>
    <property type="match status" value="1"/>
</dbReference>
<accession>A0A090R440</accession>
<evidence type="ECO:0000313" key="1">
    <source>
        <dbReference type="EMBL" id="GAL08884.1"/>
    </source>
</evidence>
<dbReference type="InterPro" id="IPR011256">
    <property type="entry name" value="Reg_factor_effector_dom_sf"/>
</dbReference>
<dbReference type="Proteomes" id="UP000029227">
    <property type="component" value="Unassembled WGS sequence"/>
</dbReference>